<dbReference type="Proteomes" id="UP000829398">
    <property type="component" value="Chromosome 4"/>
</dbReference>
<sequence length="553" mass="62367">MNPNPENYPLLVFVLSQLNPNDHPPLPPQVYNNLITKYPHLTNSTVISSLTQGVPVQITQTRLLLGTRPDPDTVSAARSKLAQFQETATSSPEVDLYRAVVKLEEMHEDCERQFKEAEEMLDRVYDSVSAELVDVNEDVVKILQEAESGVVVETVDLADRQLKLLPEAFGRLRGLVSLNLSRNLLEAMPDSIAGLQKLEELDVSSNLLQSLPDSIGLLLNLKVLNVSGNKLNTLPESIARCSSLVELDASFNNLVCLPTNIGYGLLNLERLSIKLNKLRTFPPSICEMRSLKYLDAHFNELHGLPRAIGKLTRLEVLNLSSNFNDLTELPETIGDLINLRELDLSNNQIRALPDTFFRLENLTKLNLDQNPLVIPPMEIVNKGVEAVKEFMAKRWDGIIAEAQQKSILEANKQQQAQSGWLAWGSSMLTNFVSGVSQSVGGQVMLVNYCLKTESQEKVSMWSQSFSHRRYPLNQLQYWLLARLWAQVSPQWIAEQDATAVVRSLKTERMKQNLGPRDLLTGNQLMTYDYDKINYIQQHRWMPSAIPDLRGTMR</sequence>
<dbReference type="EMBL" id="CM039173">
    <property type="protein sequence ID" value="KAH9773029.1"/>
    <property type="molecule type" value="Genomic_DNA"/>
</dbReference>
<gene>
    <name evidence="1" type="ORF">KPL71_013219</name>
</gene>
<accession>A0ACB8LI92</accession>
<organism evidence="1 2">
    <name type="scientific">Citrus sinensis</name>
    <name type="common">Sweet orange</name>
    <name type="synonym">Citrus aurantium var. sinensis</name>
    <dbReference type="NCBI Taxonomy" id="2711"/>
    <lineage>
        <taxon>Eukaryota</taxon>
        <taxon>Viridiplantae</taxon>
        <taxon>Streptophyta</taxon>
        <taxon>Embryophyta</taxon>
        <taxon>Tracheophyta</taxon>
        <taxon>Spermatophyta</taxon>
        <taxon>Magnoliopsida</taxon>
        <taxon>eudicotyledons</taxon>
        <taxon>Gunneridae</taxon>
        <taxon>Pentapetalae</taxon>
        <taxon>rosids</taxon>
        <taxon>malvids</taxon>
        <taxon>Sapindales</taxon>
        <taxon>Rutaceae</taxon>
        <taxon>Aurantioideae</taxon>
        <taxon>Citrus</taxon>
    </lineage>
</organism>
<evidence type="ECO:0000313" key="1">
    <source>
        <dbReference type="EMBL" id="KAH9773029.1"/>
    </source>
</evidence>
<protein>
    <submittedName>
        <fullName evidence="1">Plant intracellular ras-group-related LRR protein 3</fullName>
    </submittedName>
</protein>
<proteinExistence type="predicted"/>
<name>A0ACB8LI92_CITSI</name>
<keyword evidence="2" id="KW-1185">Reference proteome</keyword>
<comment type="caution">
    <text evidence="1">The sequence shown here is derived from an EMBL/GenBank/DDBJ whole genome shotgun (WGS) entry which is preliminary data.</text>
</comment>
<reference evidence="2" key="1">
    <citation type="journal article" date="2023" name="Hortic. Res.">
        <title>A chromosome-level phased genome enabling allele-level studies in sweet orange: a case study on citrus Huanglongbing tolerance.</title>
        <authorList>
            <person name="Wu B."/>
            <person name="Yu Q."/>
            <person name="Deng Z."/>
            <person name="Duan Y."/>
            <person name="Luo F."/>
            <person name="Gmitter F. Jr."/>
        </authorList>
    </citation>
    <scope>NUCLEOTIDE SEQUENCE [LARGE SCALE GENOMIC DNA]</scope>
    <source>
        <strain evidence="2">cv. Valencia</strain>
    </source>
</reference>
<evidence type="ECO:0000313" key="2">
    <source>
        <dbReference type="Proteomes" id="UP000829398"/>
    </source>
</evidence>